<keyword evidence="3" id="KW-1185">Reference proteome</keyword>
<sequence>MAKIFWQGARIMILTPVGLVLTALFLPVLLFTDQIPLLQDFFEFIFHTHNKS</sequence>
<accession>Q9KFD8</accession>
<dbReference type="GeneID" id="87599653"/>
<dbReference type="HOGENOM" id="CLU_3076739_0_0_9"/>
<dbReference type="AlphaFoldDB" id="Q9KFD8"/>
<dbReference type="RefSeq" id="WP_010896720.1">
    <property type="nucleotide sequence ID" value="NC_002570.2"/>
</dbReference>
<dbReference type="PIR" id="G83717">
    <property type="entry name" value="G83717"/>
</dbReference>
<keyword evidence="1" id="KW-0812">Transmembrane</keyword>
<gene>
    <name evidence="2" type="ordered locus">BH0543</name>
</gene>
<organism evidence="2 3">
    <name type="scientific">Halalkalibacterium halodurans (strain ATCC BAA-125 / DSM 18197 / FERM 7344 / JCM 9153 / C-125)</name>
    <name type="common">Bacillus halodurans</name>
    <dbReference type="NCBI Taxonomy" id="272558"/>
    <lineage>
        <taxon>Bacteria</taxon>
        <taxon>Bacillati</taxon>
        <taxon>Bacillota</taxon>
        <taxon>Bacilli</taxon>
        <taxon>Bacillales</taxon>
        <taxon>Bacillaceae</taxon>
        <taxon>Halalkalibacterium (ex Joshi et al. 2022)</taxon>
    </lineage>
</organism>
<protein>
    <submittedName>
        <fullName evidence="2">BH0543 protein</fullName>
    </submittedName>
</protein>
<dbReference type="Proteomes" id="UP000001258">
    <property type="component" value="Chromosome"/>
</dbReference>
<feature type="transmembrane region" description="Helical" evidence="1">
    <location>
        <begin position="12"/>
        <end position="32"/>
    </location>
</feature>
<proteinExistence type="predicted"/>
<keyword evidence="1" id="KW-0472">Membrane</keyword>
<reference evidence="2 3" key="1">
    <citation type="journal article" date="2000" name="Nucleic Acids Res.">
        <title>Complete genome sequence of the alkaliphilic bacterium Bacillus halodurans and genomic sequence comparison with Bacillus subtilis.</title>
        <authorList>
            <person name="Takami H."/>
            <person name="Nakasone K."/>
            <person name="Takaki Y."/>
            <person name="Maeno G."/>
            <person name="Sasaki R."/>
            <person name="Masui N."/>
            <person name="Fuji F."/>
            <person name="Hirama C."/>
            <person name="Nakamura Y."/>
            <person name="Ogasawara N."/>
            <person name="Kuhara S."/>
            <person name="Horikoshi K."/>
        </authorList>
    </citation>
    <scope>NUCLEOTIDE SEQUENCE [LARGE SCALE GENOMIC DNA]</scope>
    <source>
        <strain evidence="3">ATCC BAA-125 / DSM 18197 / FERM 7344 / JCM 9153 / C-125</strain>
    </source>
</reference>
<dbReference type="KEGG" id="bha:BH0543"/>
<dbReference type="EMBL" id="BA000004">
    <property type="protein sequence ID" value="BAB04262.1"/>
    <property type="molecule type" value="Genomic_DNA"/>
</dbReference>
<keyword evidence="1" id="KW-1133">Transmembrane helix</keyword>
<evidence type="ECO:0000313" key="2">
    <source>
        <dbReference type="EMBL" id="BAB04262.1"/>
    </source>
</evidence>
<evidence type="ECO:0000256" key="1">
    <source>
        <dbReference type="SAM" id="Phobius"/>
    </source>
</evidence>
<evidence type="ECO:0000313" key="3">
    <source>
        <dbReference type="Proteomes" id="UP000001258"/>
    </source>
</evidence>
<name>Q9KFD8_HALH5</name>